<keyword evidence="6" id="KW-1185">Reference proteome</keyword>
<dbReference type="PANTHER" id="PTHR43156">
    <property type="entry name" value="STAGE II SPORULATION PROTEIN E-RELATED"/>
    <property type="match status" value="1"/>
</dbReference>
<gene>
    <name evidence="5" type="ORF">JM949_08195</name>
</gene>
<feature type="domain" description="PPM-type phosphatase" evidence="4">
    <location>
        <begin position="190"/>
        <end position="401"/>
    </location>
</feature>
<accession>A0ABS1YDE8</accession>
<evidence type="ECO:0000256" key="1">
    <source>
        <dbReference type="ARBA" id="ARBA00022801"/>
    </source>
</evidence>
<sequence>MADAELVTNEERLRRIEAITDAALSALDMAELLDELLERVRDLLKVDTATILLLDSHTGELVATAAKGLEEEVRRGFRVRVGRGFAGRVAATRAPVTIYDVTANDVVNPVLITTGVRALLGVPMLSNGNLVGVLHVGSLVLRRFGPDDVQLLQLVADRASSAGQARAQVLDRQAALALQRSLLPGRLPDISGLDLAARYVPGHDLGIGGDWYDVFVLPSGWLGAVIGDVSGHGLPSAVVMGRIRSALRAYALDADDPAEALASLDRKIHHFEAGTLTTAVYALIAPDRKTVHVSSAGHLPPLLAVPGQPTRLVNLKVDRPLGVGRPVATRRTTVLDLPPGAALVFYTDGLIERRSELIDTGIERLADAVRSEPAEALCDRIMASTAEEHPSDDIALLVIRRQPATDDATPAADAASARSTDAAPPAKLTG</sequence>
<dbReference type="Gene3D" id="3.30.450.40">
    <property type="match status" value="1"/>
</dbReference>
<dbReference type="InterPro" id="IPR036457">
    <property type="entry name" value="PPM-type-like_dom_sf"/>
</dbReference>
<feature type="domain" description="GAF" evidence="3">
    <location>
        <begin position="28"/>
        <end position="173"/>
    </location>
</feature>
<reference evidence="5 6" key="1">
    <citation type="submission" date="2021-01" db="EMBL/GenBank/DDBJ databases">
        <title>Draft genome sequence of Micromonospora sp. strain STR1s_6.</title>
        <authorList>
            <person name="Karlyshev A."/>
            <person name="Jawad R."/>
        </authorList>
    </citation>
    <scope>NUCLEOTIDE SEQUENCE [LARGE SCALE GENOMIC DNA]</scope>
    <source>
        <strain evidence="5 6">STR1S-6</strain>
    </source>
</reference>
<dbReference type="Pfam" id="PF07228">
    <property type="entry name" value="SpoIIE"/>
    <property type="match status" value="1"/>
</dbReference>
<dbReference type="PANTHER" id="PTHR43156:SF2">
    <property type="entry name" value="STAGE II SPORULATION PROTEIN E"/>
    <property type="match status" value="1"/>
</dbReference>
<name>A0ABS1YDE8_9ACTN</name>
<dbReference type="SMART" id="SM00065">
    <property type="entry name" value="GAF"/>
    <property type="match status" value="1"/>
</dbReference>
<dbReference type="EMBL" id="JAEVHL010000023">
    <property type="protein sequence ID" value="MBM0275434.1"/>
    <property type="molecule type" value="Genomic_DNA"/>
</dbReference>
<dbReference type="InterPro" id="IPR052016">
    <property type="entry name" value="Bact_Sigma-Reg"/>
</dbReference>
<dbReference type="InterPro" id="IPR003018">
    <property type="entry name" value="GAF"/>
</dbReference>
<dbReference type="Proteomes" id="UP000622245">
    <property type="component" value="Unassembled WGS sequence"/>
</dbReference>
<dbReference type="InterPro" id="IPR001932">
    <property type="entry name" value="PPM-type_phosphatase-like_dom"/>
</dbReference>
<dbReference type="Gene3D" id="3.60.40.10">
    <property type="entry name" value="PPM-type phosphatase domain"/>
    <property type="match status" value="1"/>
</dbReference>
<organism evidence="5 6">
    <name type="scientific">Micromonospora tarensis</name>
    <dbReference type="NCBI Taxonomy" id="2806100"/>
    <lineage>
        <taxon>Bacteria</taxon>
        <taxon>Bacillati</taxon>
        <taxon>Actinomycetota</taxon>
        <taxon>Actinomycetes</taxon>
        <taxon>Micromonosporales</taxon>
        <taxon>Micromonosporaceae</taxon>
        <taxon>Micromonospora</taxon>
    </lineage>
</organism>
<comment type="caution">
    <text evidence="5">The sequence shown here is derived from an EMBL/GenBank/DDBJ whole genome shotgun (WGS) entry which is preliminary data.</text>
</comment>
<dbReference type="InterPro" id="IPR029016">
    <property type="entry name" value="GAF-like_dom_sf"/>
</dbReference>
<protein>
    <submittedName>
        <fullName evidence="5">SpoIIE family protein phosphatase</fullName>
    </submittedName>
</protein>
<evidence type="ECO:0000259" key="3">
    <source>
        <dbReference type="SMART" id="SM00065"/>
    </source>
</evidence>
<dbReference type="RefSeq" id="WP_203147832.1">
    <property type="nucleotide sequence ID" value="NZ_JAEVHL010000023.1"/>
</dbReference>
<dbReference type="Pfam" id="PF13185">
    <property type="entry name" value="GAF_2"/>
    <property type="match status" value="1"/>
</dbReference>
<dbReference type="SUPFAM" id="SSF81606">
    <property type="entry name" value="PP2C-like"/>
    <property type="match status" value="1"/>
</dbReference>
<keyword evidence="1" id="KW-0378">Hydrolase</keyword>
<proteinExistence type="predicted"/>
<feature type="region of interest" description="Disordered" evidence="2">
    <location>
        <begin position="405"/>
        <end position="430"/>
    </location>
</feature>
<dbReference type="SUPFAM" id="SSF55781">
    <property type="entry name" value="GAF domain-like"/>
    <property type="match status" value="1"/>
</dbReference>
<evidence type="ECO:0000256" key="2">
    <source>
        <dbReference type="SAM" id="MobiDB-lite"/>
    </source>
</evidence>
<evidence type="ECO:0000313" key="5">
    <source>
        <dbReference type="EMBL" id="MBM0275434.1"/>
    </source>
</evidence>
<evidence type="ECO:0000313" key="6">
    <source>
        <dbReference type="Proteomes" id="UP000622245"/>
    </source>
</evidence>
<evidence type="ECO:0000259" key="4">
    <source>
        <dbReference type="SMART" id="SM00331"/>
    </source>
</evidence>
<dbReference type="SMART" id="SM00331">
    <property type="entry name" value="PP2C_SIG"/>
    <property type="match status" value="1"/>
</dbReference>